<evidence type="ECO:0000313" key="1">
    <source>
        <dbReference type="EMBL" id="OMO53375.1"/>
    </source>
</evidence>
<gene>
    <name evidence="1" type="ORF">COLO4_36755</name>
</gene>
<proteinExistence type="predicted"/>
<sequence>MALTVVSGVSRFRISSFRWVLANSKGIAPLTLNVTKPNVKIPSLMMLPCL</sequence>
<dbReference type="EMBL" id="AWUE01023541">
    <property type="protein sequence ID" value="OMO53375.1"/>
    <property type="molecule type" value="Genomic_DNA"/>
</dbReference>
<accession>A0A1R3G5L5</accession>
<keyword evidence="2" id="KW-1185">Reference proteome</keyword>
<organism evidence="1 2">
    <name type="scientific">Corchorus olitorius</name>
    <dbReference type="NCBI Taxonomy" id="93759"/>
    <lineage>
        <taxon>Eukaryota</taxon>
        <taxon>Viridiplantae</taxon>
        <taxon>Streptophyta</taxon>
        <taxon>Embryophyta</taxon>
        <taxon>Tracheophyta</taxon>
        <taxon>Spermatophyta</taxon>
        <taxon>Magnoliopsida</taxon>
        <taxon>eudicotyledons</taxon>
        <taxon>Gunneridae</taxon>
        <taxon>Pentapetalae</taxon>
        <taxon>rosids</taxon>
        <taxon>malvids</taxon>
        <taxon>Malvales</taxon>
        <taxon>Malvaceae</taxon>
        <taxon>Grewioideae</taxon>
        <taxon>Apeibeae</taxon>
        <taxon>Corchorus</taxon>
    </lineage>
</organism>
<dbReference type="Proteomes" id="UP000187203">
    <property type="component" value="Unassembled WGS sequence"/>
</dbReference>
<protein>
    <submittedName>
        <fullName evidence="1">3-oxoacyl-[acyl-carrier-protein] synthase, mitochondrial-like protein</fullName>
    </submittedName>
</protein>
<reference evidence="2" key="1">
    <citation type="submission" date="2013-09" db="EMBL/GenBank/DDBJ databases">
        <title>Corchorus olitorius genome sequencing.</title>
        <authorList>
            <person name="Alam M."/>
            <person name="Haque M.S."/>
            <person name="Islam M.S."/>
            <person name="Emdad E.M."/>
            <person name="Islam M.M."/>
            <person name="Ahmed B."/>
            <person name="Halim A."/>
            <person name="Hossen Q.M.M."/>
            <person name="Hossain M.Z."/>
            <person name="Ahmed R."/>
            <person name="Khan M.M."/>
            <person name="Islam R."/>
            <person name="Rashid M.M."/>
            <person name="Khan S.A."/>
            <person name="Rahman M.S."/>
            <person name="Alam M."/>
            <person name="Yahiya A.S."/>
            <person name="Khan M.S."/>
            <person name="Azam M.S."/>
            <person name="Haque T."/>
            <person name="Lashkar M.Z.H."/>
            <person name="Akhand A.I."/>
            <person name="Morshed G."/>
            <person name="Roy S."/>
            <person name="Uddin K.S."/>
            <person name="Rabeya T."/>
            <person name="Hossain A.S."/>
            <person name="Chowdhury A."/>
            <person name="Snigdha A.R."/>
            <person name="Mortoza M.S."/>
            <person name="Matin S.A."/>
            <person name="Hoque S.M.E."/>
            <person name="Islam M.K."/>
            <person name="Roy D.K."/>
            <person name="Haider R."/>
            <person name="Moosa M.M."/>
            <person name="Elias S.M."/>
            <person name="Hasan A.M."/>
            <person name="Jahan S."/>
            <person name="Shafiuddin M."/>
            <person name="Mahmood N."/>
            <person name="Shommy N.S."/>
        </authorList>
    </citation>
    <scope>NUCLEOTIDE SEQUENCE [LARGE SCALE GENOMIC DNA]</scope>
    <source>
        <strain evidence="2">cv. O-4</strain>
    </source>
</reference>
<dbReference type="AlphaFoldDB" id="A0A1R3G5L5"/>
<evidence type="ECO:0000313" key="2">
    <source>
        <dbReference type="Proteomes" id="UP000187203"/>
    </source>
</evidence>
<name>A0A1R3G5L5_9ROSI</name>
<comment type="caution">
    <text evidence="1">The sequence shown here is derived from an EMBL/GenBank/DDBJ whole genome shotgun (WGS) entry which is preliminary data.</text>
</comment>